<dbReference type="Gene3D" id="2.60.120.380">
    <property type="match status" value="1"/>
</dbReference>
<evidence type="ECO:0000259" key="16">
    <source>
        <dbReference type="Pfam" id="PF08453"/>
    </source>
</evidence>
<dbReference type="InterPro" id="IPR002169">
    <property type="entry name" value="Peptidase_M9A/M9B"/>
</dbReference>
<dbReference type="InterPro" id="IPR007280">
    <property type="entry name" value="Peptidase_C_arc/bac"/>
</dbReference>
<dbReference type="PANTHER" id="PTHR13062">
    <property type="entry name" value="COLLAGENASE"/>
    <property type="match status" value="1"/>
</dbReference>
<evidence type="ECO:0000256" key="5">
    <source>
        <dbReference type="ARBA" id="ARBA00022525"/>
    </source>
</evidence>
<dbReference type="Gene3D" id="3.40.30.160">
    <property type="entry name" value="Collagenase ColT, N-terminal domain"/>
    <property type="match status" value="1"/>
</dbReference>
<feature type="region of interest" description="Disordered" evidence="13">
    <location>
        <begin position="25"/>
        <end position="57"/>
    </location>
</feature>
<evidence type="ECO:0000313" key="17">
    <source>
        <dbReference type="EMBL" id="MBC3830774.1"/>
    </source>
</evidence>
<name>A0ABR6XMQ2_9BURK</name>
<evidence type="ECO:0000259" key="15">
    <source>
        <dbReference type="Pfam" id="PF04151"/>
    </source>
</evidence>
<dbReference type="PANTHER" id="PTHR13062:SF9">
    <property type="entry name" value="MICROBIAL COLLAGENASE"/>
    <property type="match status" value="1"/>
</dbReference>
<keyword evidence="12" id="KW-0865">Zymogen</keyword>
<proteinExistence type="predicted"/>
<accession>A0ABR6XMQ2</accession>
<dbReference type="Pfam" id="PF01752">
    <property type="entry name" value="Peptidase_M9"/>
    <property type="match status" value="1"/>
</dbReference>
<feature type="chain" id="PRO_5047248583" description="microbial collagenase" evidence="14">
    <location>
        <begin position="27"/>
        <end position="756"/>
    </location>
</feature>
<evidence type="ECO:0000256" key="1">
    <source>
        <dbReference type="ARBA" id="ARBA00000424"/>
    </source>
</evidence>
<evidence type="ECO:0000256" key="3">
    <source>
        <dbReference type="ARBA" id="ARBA00004613"/>
    </source>
</evidence>
<protein>
    <recommendedName>
        <fullName evidence="4">microbial collagenase</fullName>
        <ecNumber evidence="4">3.4.24.3</ecNumber>
    </recommendedName>
</protein>
<keyword evidence="7" id="KW-0479">Metal-binding</keyword>
<comment type="catalytic activity">
    <reaction evidence="1">
        <text>Digestion of native collagen in the triple helical region at Xaa-|-Gly bonds. With synthetic peptides, a preference is shown for Gly at P3 and P1', Pro and Ala at P2 and P2', and hydroxyproline, Ala or Arg at P3'.</text>
        <dbReference type="EC" id="3.4.24.3"/>
    </reaction>
</comment>
<evidence type="ECO:0000256" key="4">
    <source>
        <dbReference type="ARBA" id="ARBA00012653"/>
    </source>
</evidence>
<keyword evidence="10" id="KW-0862">Zinc</keyword>
<evidence type="ECO:0000256" key="6">
    <source>
        <dbReference type="ARBA" id="ARBA00022670"/>
    </source>
</evidence>
<keyword evidence="5" id="KW-0964">Secreted</keyword>
<dbReference type="EC" id="3.4.24.3" evidence="4"/>
<comment type="subcellular location">
    <subcellularLocation>
        <location evidence="3">Secreted</location>
    </subcellularLocation>
</comment>
<dbReference type="Proteomes" id="UP000643610">
    <property type="component" value="Unassembled WGS sequence"/>
</dbReference>
<keyword evidence="11" id="KW-0482">Metalloprotease</keyword>
<evidence type="ECO:0000313" key="18">
    <source>
        <dbReference type="Proteomes" id="UP000643610"/>
    </source>
</evidence>
<dbReference type="EMBL" id="JACOFU010000002">
    <property type="protein sequence ID" value="MBC3830774.1"/>
    <property type="molecule type" value="Genomic_DNA"/>
</dbReference>
<sequence length="756" mass="83030">MSFPRVSFLVAGLLAVGFNSASYATAQDHQHDHKPRKQAPRPAQQSELPPSAEQTKFNLPISKSDKQKLLTNTNRQTRLQARSDGVAMALATPDCKDMNKLATYSGTALADYVANLPDYECTYGLFSLTATQATTVYSASNMNAILSRFAQEASAYNATNIRLVNLALYLRAGFYLASGNVMPKPASTVATSLRAPIQQLVNGSVLYQNNTAGSTTAGEVMKLITNLNDEVFYLPSMKNVLERFTNSPSNPNAANALLQDSAAGALTGALTVFFYAHSRPDVGTAMLNLAYPSALNNFVVNNKSVLLNSSAAYQLKDTENEAFRFMQYPSLLPSIKPMVKYQLSTSSMTGVDSDLWLNAATAVDFYDSANCAEYSTCGYKTQLANTVLKTSHTCSPTIKIRAQDMTTTQLQDSCNILAAEETYFHNMLVTNRTPVANDNNKVLELVVFDDYASYNKYAGAIYDIATDNGGMYLEGDPSDINNQARFIAHEASWLRPTFTVWNLEHEYVHYLDGRFNLYGDFGESIAKPTVWWLEGLGEYLSYKNNYQAAIDAAKTGSYKLSTILGNTYSMSDYVTRAYRWGYMAVRFMNERHRSDIDAILPKFRSGDYVGYQNYINAIGTRYDAEFAAWVQTATVNGEPPMPIPPVVTLPVCSSSSQLGKNCSIRNLSSSTQAYIYIMLPAGAKNLKLFTNGGTGDVDLYVKKAAYPTTSSYDAASLKAGNNESVFLATPSSGTWYYIVLKAKQAFTGVNINASYE</sequence>
<feature type="compositionally biased region" description="Polar residues" evidence="13">
    <location>
        <begin position="43"/>
        <end position="57"/>
    </location>
</feature>
<keyword evidence="9" id="KW-0378">Hydrolase</keyword>
<dbReference type="Pfam" id="PF04151">
    <property type="entry name" value="PPC"/>
    <property type="match status" value="1"/>
</dbReference>
<evidence type="ECO:0000256" key="2">
    <source>
        <dbReference type="ARBA" id="ARBA00001947"/>
    </source>
</evidence>
<comment type="caution">
    <text evidence="17">The sequence shown here is derived from an EMBL/GenBank/DDBJ whole genome shotgun (WGS) entry which is preliminary data.</text>
</comment>
<feature type="domain" description="Peptidase C-terminal archaeal/bacterial" evidence="15">
    <location>
        <begin position="674"/>
        <end position="738"/>
    </location>
</feature>
<feature type="domain" description="Peptidase M9 collagenase N-terminal" evidence="16">
    <location>
        <begin position="97"/>
        <end position="249"/>
    </location>
</feature>
<keyword evidence="6" id="KW-0645">Protease</keyword>
<keyword evidence="18" id="KW-1185">Reference proteome</keyword>
<evidence type="ECO:0000256" key="7">
    <source>
        <dbReference type="ARBA" id="ARBA00022723"/>
    </source>
</evidence>
<dbReference type="InterPro" id="IPR013661">
    <property type="entry name" value="Peptidase_M9_N_dom"/>
</dbReference>
<feature type="signal peptide" evidence="14">
    <location>
        <begin position="1"/>
        <end position="26"/>
    </location>
</feature>
<dbReference type="Pfam" id="PF08453">
    <property type="entry name" value="Peptidase_M9_N"/>
    <property type="match status" value="1"/>
</dbReference>
<keyword evidence="8 14" id="KW-0732">Signal</keyword>
<dbReference type="RefSeq" id="WP_186889833.1">
    <property type="nucleotide sequence ID" value="NZ_JACOFU010000002.1"/>
</dbReference>
<evidence type="ECO:0000256" key="10">
    <source>
        <dbReference type="ARBA" id="ARBA00022833"/>
    </source>
</evidence>
<gene>
    <name evidence="17" type="ORF">H8K33_04580</name>
</gene>
<evidence type="ECO:0000256" key="12">
    <source>
        <dbReference type="ARBA" id="ARBA00023145"/>
    </source>
</evidence>
<evidence type="ECO:0000256" key="9">
    <source>
        <dbReference type="ARBA" id="ARBA00022801"/>
    </source>
</evidence>
<evidence type="ECO:0000256" key="14">
    <source>
        <dbReference type="SAM" id="SignalP"/>
    </source>
</evidence>
<dbReference type="Gene3D" id="1.10.390.20">
    <property type="match status" value="1"/>
</dbReference>
<reference evidence="17 18" key="1">
    <citation type="submission" date="2020-08" db="EMBL/GenBank/DDBJ databases">
        <title>Novel species isolated from subtropical streams in China.</title>
        <authorList>
            <person name="Lu H."/>
        </authorList>
    </citation>
    <scope>NUCLEOTIDE SEQUENCE [LARGE SCALE GENOMIC DNA]</scope>
    <source>
        <strain evidence="17 18">KCTC 52442</strain>
    </source>
</reference>
<comment type="cofactor">
    <cofactor evidence="2">
        <name>Zn(2+)</name>
        <dbReference type="ChEBI" id="CHEBI:29105"/>
    </cofactor>
</comment>
<evidence type="ECO:0000256" key="8">
    <source>
        <dbReference type="ARBA" id="ARBA00022729"/>
    </source>
</evidence>
<evidence type="ECO:0000256" key="11">
    <source>
        <dbReference type="ARBA" id="ARBA00023049"/>
    </source>
</evidence>
<organism evidence="17 18">
    <name type="scientific">Undibacterium amnicola</name>
    <dbReference type="NCBI Taxonomy" id="1834038"/>
    <lineage>
        <taxon>Bacteria</taxon>
        <taxon>Pseudomonadati</taxon>
        <taxon>Pseudomonadota</taxon>
        <taxon>Betaproteobacteria</taxon>
        <taxon>Burkholderiales</taxon>
        <taxon>Oxalobacteraceae</taxon>
        <taxon>Undibacterium</taxon>
    </lineage>
</organism>
<evidence type="ECO:0000256" key="13">
    <source>
        <dbReference type="SAM" id="MobiDB-lite"/>
    </source>
</evidence>
<dbReference type="PRINTS" id="PR00931">
    <property type="entry name" value="MICOLLPTASE"/>
</dbReference>